<reference evidence="1" key="1">
    <citation type="submission" date="2023-07" db="EMBL/GenBank/DDBJ databases">
        <authorList>
            <person name="Stuckert A."/>
        </authorList>
    </citation>
    <scope>NUCLEOTIDE SEQUENCE</scope>
</reference>
<evidence type="ECO:0000313" key="2">
    <source>
        <dbReference type="Proteomes" id="UP001176940"/>
    </source>
</evidence>
<dbReference type="SUPFAM" id="SSF56219">
    <property type="entry name" value="DNase I-like"/>
    <property type="match status" value="1"/>
</dbReference>
<dbReference type="InterPro" id="IPR036691">
    <property type="entry name" value="Endo/exonu/phosph_ase_sf"/>
</dbReference>
<evidence type="ECO:0000313" key="1">
    <source>
        <dbReference type="EMBL" id="CAJ0938039.1"/>
    </source>
</evidence>
<dbReference type="EMBL" id="CAUEEQ010014055">
    <property type="protein sequence ID" value="CAJ0938039.1"/>
    <property type="molecule type" value="Genomic_DNA"/>
</dbReference>
<gene>
    <name evidence="1" type="ORF">RIMI_LOCUS7419350</name>
</gene>
<proteinExistence type="predicted"/>
<protein>
    <recommendedName>
        <fullName evidence="3">Endonuclease/exonuclease/phosphatase domain-containing protein</fullName>
    </recommendedName>
</protein>
<dbReference type="Gene3D" id="3.60.10.10">
    <property type="entry name" value="Endonuclease/exonuclease/phosphatase"/>
    <property type="match status" value="1"/>
</dbReference>
<name>A0ABN9LD53_9NEOB</name>
<accession>A0ABN9LD53</accession>
<evidence type="ECO:0008006" key="3">
    <source>
        <dbReference type="Google" id="ProtNLM"/>
    </source>
</evidence>
<organism evidence="1 2">
    <name type="scientific">Ranitomeya imitator</name>
    <name type="common">mimic poison frog</name>
    <dbReference type="NCBI Taxonomy" id="111125"/>
    <lineage>
        <taxon>Eukaryota</taxon>
        <taxon>Metazoa</taxon>
        <taxon>Chordata</taxon>
        <taxon>Craniata</taxon>
        <taxon>Vertebrata</taxon>
        <taxon>Euteleostomi</taxon>
        <taxon>Amphibia</taxon>
        <taxon>Batrachia</taxon>
        <taxon>Anura</taxon>
        <taxon>Neobatrachia</taxon>
        <taxon>Hyloidea</taxon>
        <taxon>Dendrobatidae</taxon>
        <taxon>Dendrobatinae</taxon>
        <taxon>Ranitomeya</taxon>
    </lineage>
</organism>
<dbReference type="Proteomes" id="UP001176940">
    <property type="component" value="Unassembled WGS sequence"/>
</dbReference>
<comment type="caution">
    <text evidence="1">The sequence shown here is derived from an EMBL/GenBank/DDBJ whole genome shotgun (WGS) entry which is preliminary data.</text>
</comment>
<keyword evidence="2" id="KW-1185">Reference proteome</keyword>
<sequence>MVKNTIAFKLIAQNNDPTGRCLTITCLLNGELHTLTNLYAPNEGQHKFLRTTLHEVSENVKGSNIICGDFNLPMHVDLDCSSGSRRPRGDLTLLTGEFHLHDYWRYSHASERDYTFYSSRHSTFATLSRCRSATIGLITWSDHAPITLSLTLAHQANPAFRWRLNDALLLNGEVLDRISSELEHYFQINDNGEVSDESLWLAHKVVIRGVLLQQASYLKRKRESGREALLSHLQYLDNINKSAPTPSISEEIYQIRFKLRENLLARYAHNMKKSRLIYMPQM</sequence>